<feature type="domain" description="Cytochrome b/b6 N-terminal region profile" evidence="18">
    <location>
        <begin position="1"/>
        <end position="206"/>
    </location>
</feature>
<sequence>MKKSFLMSIPGSSLVLNLPSPWNISYLWNLGSFLGIMFGVQLVTGILLVFYYVPSELEAFDSVIFMMREVKFGFLLRLLHMNGASFIFILMYSHMVKGLMNASFSLVSSWISGNFIFFMTILVAFMGYVLPWGNMGFWAATVITSFLSAVPYFGDLILKWIWGGYSISGRTLQFFFTFHYLAPFVIMSVAMIHILLLHVNGSSNPLGSHTPLLKIKFFPFFTSKDMLNLSVFMLMGYMALISPYWSSDPENFSYADRMSSPLNIQPEWYFLPFYALLRSSDSKLGGLVLMLLGIFMFWLLPATVFQDMKNFLVYHNNLWLLLFSTFMLGWIASWSADAFFSQWLKWISMMYFSWWIITWLLSIMMIVVYS</sequence>
<evidence type="ECO:0000256" key="4">
    <source>
        <dbReference type="ARBA" id="ARBA00013531"/>
    </source>
</evidence>
<comment type="cofactor">
    <cofactor evidence="17">
        <name>heme b</name>
        <dbReference type="ChEBI" id="CHEBI:60344"/>
    </cofactor>
    <text evidence="17">Binds 2 heme groups non-covalently.</text>
</comment>
<keyword evidence="16 17" id="KW-0472">Membrane</keyword>
<keyword evidence="7 17" id="KW-0679">Respiratory chain</keyword>
<evidence type="ECO:0000259" key="19">
    <source>
        <dbReference type="PROSITE" id="PS51003"/>
    </source>
</evidence>
<protein>
    <recommendedName>
        <fullName evidence="4 17">Cytochrome b</fullName>
    </recommendedName>
</protein>
<proteinExistence type="inferred from homology"/>
<dbReference type="AlphaFoldDB" id="J7FCE2"/>
<evidence type="ECO:0000256" key="17">
    <source>
        <dbReference type="RuleBase" id="RU362117"/>
    </source>
</evidence>
<dbReference type="SUPFAM" id="SSF81648">
    <property type="entry name" value="a domain/subunit of cytochrome bc1 complex (Ubiquinol-cytochrome c reductase)"/>
    <property type="match status" value="1"/>
</dbReference>
<evidence type="ECO:0000313" key="20">
    <source>
        <dbReference type="EMBL" id="AFK81053.1"/>
    </source>
</evidence>
<dbReference type="CDD" id="cd00284">
    <property type="entry name" value="Cytochrome_b_N"/>
    <property type="match status" value="1"/>
</dbReference>
<geneLocation type="mitochondrion" evidence="20"/>
<feature type="transmembrane region" description="Helical" evidence="17">
    <location>
        <begin position="137"/>
        <end position="154"/>
    </location>
</feature>
<comment type="function">
    <text evidence="1 17">Component of the ubiquinol-cytochrome c reductase complex (complex III or cytochrome b-c1 complex) that is part of the mitochondrial respiratory chain. The b-c1 complex mediates electron transfer from ubiquinol to cytochrome c. Contributes to the generation of a proton gradient across the mitochondrial membrane that is then used for ATP synthesis.</text>
</comment>
<keyword evidence="8 17" id="KW-0812">Transmembrane</keyword>
<dbReference type="Pfam" id="PF00032">
    <property type="entry name" value="Cytochrom_B_C"/>
    <property type="match status" value="1"/>
</dbReference>
<dbReference type="InterPro" id="IPR036150">
    <property type="entry name" value="Cyt_b/b6_C_sf"/>
</dbReference>
<keyword evidence="6 17" id="KW-0349">Heme</keyword>
<dbReference type="InterPro" id="IPR005797">
    <property type="entry name" value="Cyt_b/b6_N"/>
</dbReference>
<dbReference type="Pfam" id="PF00033">
    <property type="entry name" value="Cytochrome_B"/>
    <property type="match status" value="1"/>
</dbReference>
<comment type="similarity">
    <text evidence="17">Belongs to the cytochrome b family.</text>
</comment>
<feature type="transmembrane region" description="Helical" evidence="17">
    <location>
        <begin position="33"/>
        <end position="53"/>
    </location>
</feature>
<name>J7FCE2_9BILA</name>
<keyword evidence="11 17" id="KW-0249">Electron transport</keyword>
<keyword evidence="10" id="KW-0999">Mitochondrion inner membrane</keyword>
<dbReference type="RefSeq" id="YP_006702480.1">
    <property type="nucleotide sequence ID" value="NC_018597.1"/>
</dbReference>
<dbReference type="InterPro" id="IPR027387">
    <property type="entry name" value="Cytb/b6-like_sf"/>
</dbReference>
<dbReference type="InterPro" id="IPR016174">
    <property type="entry name" value="Di-haem_cyt_TM"/>
</dbReference>
<dbReference type="EMBL" id="JQ996232">
    <property type="protein sequence ID" value="AFK81053.1"/>
    <property type="molecule type" value="Genomic_DNA"/>
</dbReference>
<dbReference type="InterPro" id="IPR048259">
    <property type="entry name" value="Cytochrome_b_N_euk/bac"/>
</dbReference>
<dbReference type="GO" id="GO:0046872">
    <property type="term" value="F:metal ion binding"/>
    <property type="evidence" value="ECO:0007669"/>
    <property type="project" value="UniProtKB-UniRule"/>
</dbReference>
<dbReference type="GO" id="GO:0016491">
    <property type="term" value="F:oxidoreductase activity"/>
    <property type="evidence" value="ECO:0007669"/>
    <property type="project" value="UniProtKB-UniRule"/>
</dbReference>
<dbReference type="SUPFAM" id="SSF81342">
    <property type="entry name" value="Transmembrane di-heme cytochromes"/>
    <property type="match status" value="1"/>
</dbReference>
<dbReference type="PANTHER" id="PTHR19271:SF16">
    <property type="entry name" value="CYTOCHROME B"/>
    <property type="match status" value="1"/>
</dbReference>
<feature type="transmembrane region" description="Helical" evidence="17">
    <location>
        <begin position="317"/>
        <end position="336"/>
    </location>
</feature>
<feature type="transmembrane region" description="Helical" evidence="17">
    <location>
        <begin position="226"/>
        <end position="245"/>
    </location>
</feature>
<evidence type="ECO:0000256" key="2">
    <source>
        <dbReference type="ARBA" id="ARBA00004448"/>
    </source>
</evidence>
<dbReference type="PROSITE" id="PS51002">
    <property type="entry name" value="CYTB_NTER"/>
    <property type="match status" value="1"/>
</dbReference>
<dbReference type="Gene3D" id="1.20.810.10">
    <property type="entry name" value="Cytochrome Bc1 Complex, Chain C"/>
    <property type="match status" value="1"/>
</dbReference>
<accession>J7FCE2</accession>
<keyword evidence="14" id="KW-0830">Ubiquinone</keyword>
<dbReference type="PROSITE" id="PS51003">
    <property type="entry name" value="CYTB_CTER"/>
    <property type="match status" value="1"/>
</dbReference>
<evidence type="ECO:0000256" key="7">
    <source>
        <dbReference type="ARBA" id="ARBA00022660"/>
    </source>
</evidence>
<organism evidence="20">
    <name type="scientific">Trichuris ovis</name>
    <dbReference type="NCBI Taxonomy" id="93034"/>
    <lineage>
        <taxon>Eukaryota</taxon>
        <taxon>Metazoa</taxon>
        <taxon>Ecdysozoa</taxon>
        <taxon>Nematoda</taxon>
        <taxon>Enoplea</taxon>
        <taxon>Dorylaimia</taxon>
        <taxon>Trichinellida</taxon>
        <taxon>Trichuridae</taxon>
        <taxon>Trichuris</taxon>
    </lineage>
</organism>
<dbReference type="GeneID" id="13620953"/>
<dbReference type="GO" id="GO:0008121">
    <property type="term" value="F:quinol-cytochrome-c reductase activity"/>
    <property type="evidence" value="ECO:0007669"/>
    <property type="project" value="TreeGrafter"/>
</dbReference>
<keyword evidence="15 17" id="KW-0496">Mitochondrion</keyword>
<evidence type="ECO:0000256" key="13">
    <source>
        <dbReference type="ARBA" id="ARBA00023004"/>
    </source>
</evidence>
<feature type="transmembrane region" description="Helical" evidence="17">
    <location>
        <begin position="348"/>
        <end position="369"/>
    </location>
</feature>
<dbReference type="GO" id="GO:0006122">
    <property type="term" value="P:mitochondrial electron transport, ubiquinol to cytochrome c"/>
    <property type="evidence" value="ECO:0007669"/>
    <property type="project" value="TreeGrafter"/>
</dbReference>
<comment type="subunit">
    <text evidence="3">The main subunits of complex b-c1 are: cytochrome b, cytochrome c1 and the Rieske protein.</text>
</comment>
<comment type="subcellular location">
    <subcellularLocation>
        <location evidence="2">Mitochondrion inner membrane</location>
        <topology evidence="2">Multi-pass membrane protein</topology>
    </subcellularLocation>
</comment>
<dbReference type="InterPro" id="IPR005798">
    <property type="entry name" value="Cyt_b/b6_C"/>
</dbReference>
<keyword evidence="5 17" id="KW-0813">Transport</keyword>
<evidence type="ECO:0000256" key="10">
    <source>
        <dbReference type="ARBA" id="ARBA00022792"/>
    </source>
</evidence>
<feature type="transmembrane region" description="Helical" evidence="17">
    <location>
        <begin position="174"/>
        <end position="197"/>
    </location>
</feature>
<evidence type="ECO:0000256" key="3">
    <source>
        <dbReference type="ARBA" id="ARBA00011649"/>
    </source>
</evidence>
<evidence type="ECO:0000256" key="15">
    <source>
        <dbReference type="ARBA" id="ARBA00023128"/>
    </source>
</evidence>
<dbReference type="GO" id="GO:0005743">
    <property type="term" value="C:mitochondrial inner membrane"/>
    <property type="evidence" value="ECO:0007669"/>
    <property type="project" value="UniProtKB-SubCell"/>
</dbReference>
<reference evidence="20" key="1">
    <citation type="journal article" date="2012" name="Infect. Genet. Evol.">
        <title>Characterization of the complete mitochondrial genomes of two whipworms Trichuris ovis and Trichuris discolor (Nematoda: Trichuridae).</title>
        <authorList>
            <person name="Liu G.H."/>
            <person name="Wang Y."/>
            <person name="Xu M.J."/>
            <person name="Zhou D.H."/>
            <person name="Ye Y.G."/>
            <person name="Li J.Y."/>
            <person name="Song H.Q."/>
            <person name="Lin R.Q."/>
            <person name="Zhu X.Q."/>
        </authorList>
    </citation>
    <scope>NUCLEOTIDE SEQUENCE</scope>
</reference>
<feature type="transmembrane region" description="Helical" evidence="17">
    <location>
        <begin position="107"/>
        <end position="130"/>
    </location>
</feature>
<feature type="transmembrane region" description="Helical" evidence="17">
    <location>
        <begin position="74"/>
        <end position="95"/>
    </location>
</feature>
<feature type="domain" description="Cytochrome b/b6 C-terminal region profile" evidence="19">
    <location>
        <begin position="207"/>
        <end position="370"/>
    </location>
</feature>
<evidence type="ECO:0000256" key="5">
    <source>
        <dbReference type="ARBA" id="ARBA00022448"/>
    </source>
</evidence>
<evidence type="ECO:0000256" key="9">
    <source>
        <dbReference type="ARBA" id="ARBA00022723"/>
    </source>
</evidence>
<dbReference type="PANTHER" id="PTHR19271">
    <property type="entry name" value="CYTOCHROME B"/>
    <property type="match status" value="1"/>
</dbReference>
<evidence type="ECO:0000256" key="8">
    <source>
        <dbReference type="ARBA" id="ARBA00022692"/>
    </source>
</evidence>
<feature type="transmembrane region" description="Helical" evidence="17">
    <location>
        <begin position="284"/>
        <end position="305"/>
    </location>
</feature>
<keyword evidence="13 17" id="KW-0408">Iron</keyword>
<evidence type="ECO:0000256" key="12">
    <source>
        <dbReference type="ARBA" id="ARBA00022989"/>
    </source>
</evidence>
<keyword evidence="9 17" id="KW-0479">Metal-binding</keyword>
<evidence type="ECO:0000256" key="14">
    <source>
        <dbReference type="ARBA" id="ARBA00023075"/>
    </source>
</evidence>
<keyword evidence="12 17" id="KW-1133">Transmembrane helix</keyword>
<gene>
    <name evidence="20" type="primary">cytb</name>
</gene>
<dbReference type="CTD" id="4519"/>
<evidence type="ECO:0000256" key="16">
    <source>
        <dbReference type="ARBA" id="ARBA00023136"/>
    </source>
</evidence>
<evidence type="ECO:0000256" key="6">
    <source>
        <dbReference type="ARBA" id="ARBA00022617"/>
    </source>
</evidence>
<evidence type="ECO:0000259" key="18">
    <source>
        <dbReference type="PROSITE" id="PS51002"/>
    </source>
</evidence>
<evidence type="ECO:0000256" key="11">
    <source>
        <dbReference type="ARBA" id="ARBA00022982"/>
    </source>
</evidence>
<dbReference type="SMR" id="J7FCE2"/>
<evidence type="ECO:0000256" key="1">
    <source>
        <dbReference type="ARBA" id="ARBA00002566"/>
    </source>
</evidence>